<dbReference type="PROSITE" id="PS00233">
    <property type="entry name" value="CHIT_BIND_RR_1"/>
    <property type="match status" value="1"/>
</dbReference>
<dbReference type="GO" id="GO:0062129">
    <property type="term" value="C:chitin-based extracellular matrix"/>
    <property type="evidence" value="ECO:0007669"/>
    <property type="project" value="TreeGrafter"/>
</dbReference>
<dbReference type="Proteomes" id="UP001487740">
    <property type="component" value="Unassembled WGS sequence"/>
</dbReference>
<evidence type="ECO:0000256" key="1">
    <source>
        <dbReference type="ARBA" id="ARBA00022460"/>
    </source>
</evidence>
<dbReference type="PROSITE" id="PS51155">
    <property type="entry name" value="CHIT_BIND_RR_2"/>
    <property type="match status" value="1"/>
</dbReference>
<evidence type="ECO:0000313" key="4">
    <source>
        <dbReference type="Proteomes" id="UP001487740"/>
    </source>
</evidence>
<organism evidence="3 4">
    <name type="scientific">Scylla paramamosain</name>
    <name type="common">Mud crab</name>
    <dbReference type="NCBI Taxonomy" id="85552"/>
    <lineage>
        <taxon>Eukaryota</taxon>
        <taxon>Metazoa</taxon>
        <taxon>Ecdysozoa</taxon>
        <taxon>Arthropoda</taxon>
        <taxon>Crustacea</taxon>
        <taxon>Multicrustacea</taxon>
        <taxon>Malacostraca</taxon>
        <taxon>Eumalacostraca</taxon>
        <taxon>Eucarida</taxon>
        <taxon>Decapoda</taxon>
        <taxon>Pleocyemata</taxon>
        <taxon>Brachyura</taxon>
        <taxon>Eubrachyura</taxon>
        <taxon>Portunoidea</taxon>
        <taxon>Portunidae</taxon>
        <taxon>Portuninae</taxon>
        <taxon>Scylla</taxon>
    </lineage>
</organism>
<dbReference type="InterPro" id="IPR031311">
    <property type="entry name" value="CHIT_BIND_RR_consensus"/>
</dbReference>
<dbReference type="EMBL" id="JARAKH010000028">
    <property type="protein sequence ID" value="KAK8388636.1"/>
    <property type="molecule type" value="Genomic_DNA"/>
</dbReference>
<evidence type="ECO:0000313" key="3">
    <source>
        <dbReference type="EMBL" id="KAK8388636.1"/>
    </source>
</evidence>
<dbReference type="InterPro" id="IPR000618">
    <property type="entry name" value="Insect_cuticle"/>
</dbReference>
<protein>
    <submittedName>
        <fullName evidence="3">Uncharacterized protein</fullName>
    </submittedName>
</protein>
<comment type="caution">
    <text evidence="3">The sequence shown here is derived from an EMBL/GenBank/DDBJ whole genome shotgun (WGS) entry which is preliminary data.</text>
</comment>
<dbReference type="Pfam" id="PF00379">
    <property type="entry name" value="Chitin_bind_4"/>
    <property type="match status" value="1"/>
</dbReference>
<evidence type="ECO:0000256" key="2">
    <source>
        <dbReference type="PROSITE-ProRule" id="PRU00497"/>
    </source>
</evidence>
<accession>A0AAW0TMH5</accession>
<proteinExistence type="predicted"/>
<keyword evidence="4" id="KW-1185">Reference proteome</keyword>
<name>A0AAW0TMH5_SCYPA</name>
<gene>
    <name evidence="3" type="ORF">O3P69_020548</name>
</gene>
<dbReference type="GO" id="GO:0008010">
    <property type="term" value="F:structural constituent of chitin-based larval cuticle"/>
    <property type="evidence" value="ECO:0007669"/>
    <property type="project" value="TreeGrafter"/>
</dbReference>
<reference evidence="3 4" key="1">
    <citation type="submission" date="2023-03" db="EMBL/GenBank/DDBJ databases">
        <title>High-quality genome of Scylla paramamosain provides insights in environmental adaptation.</title>
        <authorList>
            <person name="Zhang L."/>
        </authorList>
    </citation>
    <scope>NUCLEOTIDE SEQUENCE [LARGE SCALE GENOMIC DNA]</scope>
    <source>
        <strain evidence="3">LZ_2023a</strain>
        <tissue evidence="3">Muscle</tissue>
    </source>
</reference>
<sequence length="137" mass="14583">MLLLLVVAAAEKLYAPSPSAPAPSVSILKDERVHPDAEGNYVFDVETEDGIVRHESGGVGGSQQGFVSYTAPDGTPVHIKFVADENGYQPDSDLLPVAPAFPHPIPQYVLDQIAKAAEEDASRSVEVREPAATYSQP</sequence>
<dbReference type="PANTHER" id="PTHR10380:SF173">
    <property type="entry name" value="CUTICULAR PROTEIN 47EF, ISOFORM C-RELATED"/>
    <property type="match status" value="1"/>
</dbReference>
<dbReference type="AlphaFoldDB" id="A0AAW0TMH5"/>
<dbReference type="PANTHER" id="PTHR10380">
    <property type="entry name" value="CUTICLE PROTEIN"/>
    <property type="match status" value="1"/>
</dbReference>
<dbReference type="InterPro" id="IPR050468">
    <property type="entry name" value="Cuticle_Struct_Prot"/>
</dbReference>
<keyword evidence="1 2" id="KW-0193">Cuticle</keyword>